<dbReference type="RefSeq" id="WP_116391488.1">
    <property type="nucleotide sequence ID" value="NZ_QUQO01000001.1"/>
</dbReference>
<dbReference type="OrthoDB" id="9770537at2"/>
<evidence type="ECO:0000313" key="3">
    <source>
        <dbReference type="EMBL" id="RFB04857.1"/>
    </source>
</evidence>
<sequence length="524" mass="53907">MAIEGVNLIGGEARQGKGPEFSGVAAASGETLAPVYREACPGDVAEAARHAGEASPVFAALSPEARASFLETVADRLEAARAEIVPRAMAESALPEARLNGELGRTIGQFRLFAEELRNGECFSIRIDPALPDRAPLPRPDMRLRKIPLGPVAVFGASNFPLAFSVAGGDTASALAAGCPVIAKAHPAHPGTSELAGKAINEAVRVHDLPAGTFALVHGGVEIGTSLVSAPEIKAVGFTGSQAGGLALAEVAAARPDPIPVYAEMSSINPVVILPAALSARGGEIGEGLAASTTLGAGQFCTNPGLVFVIDEAEADYLAFRDAVAAAIGGNEGAAMLTAGIASAYQDGVAALAGHPDVKELARGAAVNPCQPAALMETTAAAFRNDIALHREVFGAVSLIVRCSGLADVFTALAAMEGQLTATLQMEDTDMEAARDLLPLLERKAGRILVNGFPTGVEVCHAMVHGGPYPATTDARTTSVGTLAIDRFLRPVCYQNFPEGLLPEMLRDANPDALPRRVDGKREG</sequence>
<dbReference type="InterPro" id="IPR050740">
    <property type="entry name" value="Aldehyde_DH_Superfamily"/>
</dbReference>
<dbReference type="Gene3D" id="3.40.605.10">
    <property type="entry name" value="Aldehyde Dehydrogenase, Chain A, domain 1"/>
    <property type="match status" value="1"/>
</dbReference>
<keyword evidence="4" id="KW-1185">Reference proteome</keyword>
<dbReference type="CDD" id="cd07129">
    <property type="entry name" value="ALDH_KGSADH"/>
    <property type="match status" value="1"/>
</dbReference>
<gene>
    <name evidence="3" type="ORF">DX908_05905</name>
</gene>
<dbReference type="Gene3D" id="3.40.309.10">
    <property type="entry name" value="Aldehyde Dehydrogenase, Chain A, domain 2"/>
    <property type="match status" value="1"/>
</dbReference>
<dbReference type="EMBL" id="QUQO01000001">
    <property type="protein sequence ID" value="RFB04857.1"/>
    <property type="molecule type" value="Genomic_DNA"/>
</dbReference>
<dbReference type="InterPro" id="IPR016163">
    <property type="entry name" value="Ald_DH_C"/>
</dbReference>
<comment type="caution">
    <text evidence="3">The sequence shown here is derived from an EMBL/GenBank/DDBJ whole genome shotgun (WGS) entry which is preliminary data.</text>
</comment>
<dbReference type="PANTHER" id="PTHR43353">
    <property type="entry name" value="SUCCINATE-SEMIALDEHYDE DEHYDROGENASE, MITOCHONDRIAL"/>
    <property type="match status" value="1"/>
</dbReference>
<dbReference type="InterPro" id="IPR016162">
    <property type="entry name" value="Ald_DH_N"/>
</dbReference>
<protein>
    <submittedName>
        <fullName evidence="3">Aldehyde dehydrogenase (NADP(+))</fullName>
    </submittedName>
</protein>
<dbReference type="PANTHER" id="PTHR43353:SF3">
    <property type="entry name" value="ALDEHYDE DEHYDROGENASE-RELATED"/>
    <property type="match status" value="1"/>
</dbReference>
<reference evidence="3 4" key="1">
    <citation type="submission" date="2018-08" db="EMBL/GenBank/DDBJ databases">
        <title>Parvularcula sp. SM1705, isolated from surface water of the South Sea China.</title>
        <authorList>
            <person name="Sun L."/>
        </authorList>
    </citation>
    <scope>NUCLEOTIDE SEQUENCE [LARGE SCALE GENOMIC DNA]</scope>
    <source>
        <strain evidence="3 4">SM1705</strain>
    </source>
</reference>
<evidence type="ECO:0000259" key="2">
    <source>
        <dbReference type="Pfam" id="PF00171"/>
    </source>
</evidence>
<keyword evidence="1" id="KW-0560">Oxidoreductase</keyword>
<dbReference type="Pfam" id="PF00171">
    <property type="entry name" value="Aldedh"/>
    <property type="match status" value="1"/>
</dbReference>
<dbReference type="Proteomes" id="UP000264589">
    <property type="component" value="Unassembled WGS sequence"/>
</dbReference>
<organism evidence="3 4">
    <name type="scientific">Parvularcula marina</name>
    <dbReference type="NCBI Taxonomy" id="2292771"/>
    <lineage>
        <taxon>Bacteria</taxon>
        <taxon>Pseudomonadati</taxon>
        <taxon>Pseudomonadota</taxon>
        <taxon>Alphaproteobacteria</taxon>
        <taxon>Parvularculales</taxon>
        <taxon>Parvularculaceae</taxon>
        <taxon>Parvularcula</taxon>
    </lineage>
</organism>
<name>A0A371RHC5_9PROT</name>
<dbReference type="AlphaFoldDB" id="A0A371RHC5"/>
<dbReference type="InterPro" id="IPR015590">
    <property type="entry name" value="Aldehyde_DH_dom"/>
</dbReference>
<dbReference type="InterPro" id="IPR044151">
    <property type="entry name" value="ALDH_KGSADH"/>
</dbReference>
<evidence type="ECO:0000256" key="1">
    <source>
        <dbReference type="ARBA" id="ARBA00023002"/>
    </source>
</evidence>
<dbReference type="SUPFAM" id="SSF53720">
    <property type="entry name" value="ALDH-like"/>
    <property type="match status" value="1"/>
</dbReference>
<proteinExistence type="predicted"/>
<accession>A0A371RHC5</accession>
<feature type="domain" description="Aldehyde dehydrogenase" evidence="2">
    <location>
        <begin position="23"/>
        <end position="459"/>
    </location>
</feature>
<evidence type="ECO:0000313" key="4">
    <source>
        <dbReference type="Proteomes" id="UP000264589"/>
    </source>
</evidence>
<dbReference type="InParanoid" id="A0A371RHC5"/>
<dbReference type="GO" id="GO:0016620">
    <property type="term" value="F:oxidoreductase activity, acting on the aldehyde or oxo group of donors, NAD or NADP as acceptor"/>
    <property type="evidence" value="ECO:0007669"/>
    <property type="project" value="InterPro"/>
</dbReference>
<dbReference type="InterPro" id="IPR016161">
    <property type="entry name" value="Ald_DH/histidinol_DH"/>
</dbReference>